<evidence type="ECO:0000259" key="1">
    <source>
        <dbReference type="Pfam" id="PF05699"/>
    </source>
</evidence>
<evidence type="ECO:0000313" key="3">
    <source>
        <dbReference type="Proteomes" id="UP000054549"/>
    </source>
</evidence>
<feature type="domain" description="HAT C-terminal dimerisation" evidence="1">
    <location>
        <begin position="130"/>
        <end position="208"/>
    </location>
</feature>
<dbReference type="InterPro" id="IPR008906">
    <property type="entry name" value="HATC_C_dom"/>
</dbReference>
<dbReference type="AlphaFoldDB" id="A0A0C2W841"/>
<dbReference type="InterPro" id="IPR012337">
    <property type="entry name" value="RNaseH-like_sf"/>
</dbReference>
<reference evidence="2 3" key="1">
    <citation type="submission" date="2014-04" db="EMBL/GenBank/DDBJ databases">
        <title>Evolutionary Origins and Diversification of the Mycorrhizal Mutualists.</title>
        <authorList>
            <consortium name="DOE Joint Genome Institute"/>
            <consortium name="Mycorrhizal Genomics Consortium"/>
            <person name="Kohler A."/>
            <person name="Kuo A."/>
            <person name="Nagy L.G."/>
            <person name="Floudas D."/>
            <person name="Copeland A."/>
            <person name="Barry K.W."/>
            <person name="Cichocki N."/>
            <person name="Veneault-Fourrey C."/>
            <person name="LaButti K."/>
            <person name="Lindquist E.A."/>
            <person name="Lipzen A."/>
            <person name="Lundell T."/>
            <person name="Morin E."/>
            <person name="Murat C."/>
            <person name="Riley R."/>
            <person name="Ohm R."/>
            <person name="Sun H."/>
            <person name="Tunlid A."/>
            <person name="Henrissat B."/>
            <person name="Grigoriev I.V."/>
            <person name="Hibbett D.S."/>
            <person name="Martin F."/>
        </authorList>
    </citation>
    <scope>NUCLEOTIDE SEQUENCE [LARGE SCALE GENOMIC DNA]</scope>
    <source>
        <strain evidence="2 3">Koide BX008</strain>
    </source>
</reference>
<protein>
    <recommendedName>
        <fullName evidence="1">HAT C-terminal dimerisation domain-containing protein</fullName>
    </recommendedName>
</protein>
<keyword evidence="3" id="KW-1185">Reference proteome</keyword>
<accession>A0A0C2W841</accession>
<dbReference type="PANTHER" id="PTHR23272:SF184">
    <property type="entry name" value="OS03G0311250 PROTEIN"/>
    <property type="match status" value="1"/>
</dbReference>
<dbReference type="OrthoDB" id="3359487at2759"/>
<evidence type="ECO:0000313" key="2">
    <source>
        <dbReference type="EMBL" id="KIL57332.1"/>
    </source>
</evidence>
<name>A0A0C2W841_AMAMK</name>
<proteinExistence type="predicted"/>
<dbReference type="InParanoid" id="A0A0C2W841"/>
<feature type="non-terminal residue" evidence="2">
    <location>
        <position position="1"/>
    </location>
</feature>
<dbReference type="GO" id="GO:0046983">
    <property type="term" value="F:protein dimerization activity"/>
    <property type="evidence" value="ECO:0007669"/>
    <property type="project" value="InterPro"/>
</dbReference>
<dbReference type="STRING" id="946122.A0A0C2W841"/>
<gene>
    <name evidence="2" type="ORF">M378DRAFT_88068</name>
</gene>
<dbReference type="Proteomes" id="UP000054549">
    <property type="component" value="Unassembled WGS sequence"/>
</dbReference>
<dbReference type="HOGENOM" id="CLU_009123_4_3_1"/>
<sequence>NIARVLPAMDKIDEVLATNATETNYLPAIKAALAIGSKLLNHYYELTDVSDVYRIATILHPSYKLEYLRKANWPEKWIDEAVSIVKEEFLRSYAEMEAQEMSASTATNVKQLFSHLSDMVEMPKASIADELAAYLEQDRERVQDVLGWWKKKQVEFPRLSQMAIDFHCVPATSVDVERAFSQGRLLLSHIRNRLSAESTQSLLCLGAWFKAGLVQTNDILAASKLPELQKSEDFIELVESDSE</sequence>
<dbReference type="SUPFAM" id="SSF53098">
    <property type="entry name" value="Ribonuclease H-like"/>
    <property type="match status" value="1"/>
</dbReference>
<dbReference type="Pfam" id="PF05699">
    <property type="entry name" value="Dimer_Tnp_hAT"/>
    <property type="match status" value="1"/>
</dbReference>
<organism evidence="2 3">
    <name type="scientific">Amanita muscaria (strain Koide BX008)</name>
    <dbReference type="NCBI Taxonomy" id="946122"/>
    <lineage>
        <taxon>Eukaryota</taxon>
        <taxon>Fungi</taxon>
        <taxon>Dikarya</taxon>
        <taxon>Basidiomycota</taxon>
        <taxon>Agaricomycotina</taxon>
        <taxon>Agaricomycetes</taxon>
        <taxon>Agaricomycetidae</taxon>
        <taxon>Agaricales</taxon>
        <taxon>Pluteineae</taxon>
        <taxon>Amanitaceae</taxon>
        <taxon>Amanita</taxon>
    </lineage>
</organism>
<dbReference type="PANTHER" id="PTHR23272">
    <property type="entry name" value="BED FINGER-RELATED"/>
    <property type="match status" value="1"/>
</dbReference>
<dbReference type="EMBL" id="KN818374">
    <property type="protein sequence ID" value="KIL57332.1"/>
    <property type="molecule type" value="Genomic_DNA"/>
</dbReference>